<organism evidence="2">
    <name type="scientific">uncultured Solirubrobacteraceae bacterium</name>
    <dbReference type="NCBI Taxonomy" id="1162706"/>
    <lineage>
        <taxon>Bacteria</taxon>
        <taxon>Bacillati</taxon>
        <taxon>Actinomycetota</taxon>
        <taxon>Thermoleophilia</taxon>
        <taxon>Solirubrobacterales</taxon>
        <taxon>Solirubrobacteraceae</taxon>
        <taxon>environmental samples</taxon>
    </lineage>
</organism>
<dbReference type="GO" id="GO:0016779">
    <property type="term" value="F:nucleotidyltransferase activity"/>
    <property type="evidence" value="ECO:0007669"/>
    <property type="project" value="InterPro"/>
</dbReference>
<evidence type="ECO:0000259" key="1">
    <source>
        <dbReference type="Pfam" id="PF01909"/>
    </source>
</evidence>
<name>A0A6J4S7V0_9ACTN</name>
<dbReference type="Pfam" id="PF01909">
    <property type="entry name" value="NTP_transf_2"/>
    <property type="match status" value="1"/>
</dbReference>
<dbReference type="Gene3D" id="3.30.460.10">
    <property type="entry name" value="Beta Polymerase, domain 2"/>
    <property type="match status" value="1"/>
</dbReference>
<accession>A0A6J4S7V0</accession>
<dbReference type="AlphaFoldDB" id="A0A6J4S7V0"/>
<protein>
    <recommendedName>
        <fullName evidence="1">Polymerase nucleotidyl transferase domain-containing protein</fullName>
    </recommendedName>
</protein>
<dbReference type="CDD" id="cd05403">
    <property type="entry name" value="NT_KNTase_like"/>
    <property type="match status" value="1"/>
</dbReference>
<dbReference type="InterPro" id="IPR002934">
    <property type="entry name" value="Polymerase_NTP_transf_dom"/>
</dbReference>
<reference evidence="2" key="1">
    <citation type="submission" date="2020-02" db="EMBL/GenBank/DDBJ databases">
        <authorList>
            <person name="Meier V. D."/>
        </authorList>
    </citation>
    <scope>NUCLEOTIDE SEQUENCE</scope>
    <source>
        <strain evidence="2">AVDCRST_MAG69</strain>
    </source>
</reference>
<dbReference type="EMBL" id="CADCVP010000115">
    <property type="protein sequence ID" value="CAA9484906.1"/>
    <property type="molecule type" value="Genomic_DNA"/>
</dbReference>
<sequence length="86" mass="9476">MGPRLIPRCERTGGPYSVGRMNAAADRYVAELAARPEVDAVILFGSQSRGDNRPDSDVDLVVLVPEGYRRASEERHGQAFELLFLS</sequence>
<feature type="domain" description="Polymerase nucleotidyl transferase" evidence="1">
    <location>
        <begin position="31"/>
        <end position="74"/>
    </location>
</feature>
<dbReference type="SUPFAM" id="SSF81301">
    <property type="entry name" value="Nucleotidyltransferase"/>
    <property type="match status" value="1"/>
</dbReference>
<proteinExistence type="predicted"/>
<gene>
    <name evidence="2" type="ORF">AVDCRST_MAG69-1002</name>
</gene>
<dbReference type="InterPro" id="IPR043519">
    <property type="entry name" value="NT_sf"/>
</dbReference>
<evidence type="ECO:0000313" key="2">
    <source>
        <dbReference type="EMBL" id="CAA9484906.1"/>
    </source>
</evidence>